<feature type="region of interest" description="Disordered" evidence="1">
    <location>
        <begin position="1"/>
        <end position="52"/>
    </location>
</feature>
<reference evidence="3" key="1">
    <citation type="journal article" date="2019" name="Int. J. Syst. Evol. Microbiol.">
        <title>The Global Catalogue of Microorganisms (GCM) 10K type strain sequencing project: providing services to taxonomists for standard genome sequencing and annotation.</title>
        <authorList>
            <consortium name="The Broad Institute Genomics Platform"/>
            <consortium name="The Broad Institute Genome Sequencing Center for Infectious Disease"/>
            <person name="Wu L."/>
            <person name="Ma J."/>
        </authorList>
    </citation>
    <scope>NUCLEOTIDE SEQUENCE [LARGE SCALE GENOMIC DNA]</scope>
    <source>
        <strain evidence="3">KCTC 42964</strain>
    </source>
</reference>
<proteinExistence type="predicted"/>
<evidence type="ECO:0000313" key="2">
    <source>
        <dbReference type="EMBL" id="MFC3229149.1"/>
    </source>
</evidence>
<evidence type="ECO:0000256" key="1">
    <source>
        <dbReference type="SAM" id="MobiDB-lite"/>
    </source>
</evidence>
<protein>
    <submittedName>
        <fullName evidence="2">Uncharacterized protein</fullName>
    </submittedName>
</protein>
<feature type="region of interest" description="Disordered" evidence="1">
    <location>
        <begin position="108"/>
        <end position="131"/>
    </location>
</feature>
<dbReference type="RefSeq" id="WP_379903080.1">
    <property type="nucleotide sequence ID" value="NZ_JBHRTR010000031.1"/>
</dbReference>
<evidence type="ECO:0000313" key="3">
    <source>
        <dbReference type="Proteomes" id="UP001595528"/>
    </source>
</evidence>
<organism evidence="2 3">
    <name type="scientific">Marinibaculum pumilum</name>
    <dbReference type="NCBI Taxonomy" id="1766165"/>
    <lineage>
        <taxon>Bacteria</taxon>
        <taxon>Pseudomonadati</taxon>
        <taxon>Pseudomonadota</taxon>
        <taxon>Alphaproteobacteria</taxon>
        <taxon>Rhodospirillales</taxon>
        <taxon>Rhodospirillaceae</taxon>
        <taxon>Marinibaculum</taxon>
    </lineage>
</organism>
<name>A0ABV7L400_9PROT</name>
<accession>A0ABV7L400</accession>
<gene>
    <name evidence="2" type="ORF">ACFOGJ_18025</name>
</gene>
<dbReference type="Proteomes" id="UP001595528">
    <property type="component" value="Unassembled WGS sequence"/>
</dbReference>
<dbReference type="EMBL" id="JBHRTR010000031">
    <property type="protein sequence ID" value="MFC3229149.1"/>
    <property type="molecule type" value="Genomic_DNA"/>
</dbReference>
<keyword evidence="3" id="KW-1185">Reference proteome</keyword>
<comment type="caution">
    <text evidence="2">The sequence shown here is derived from an EMBL/GenBank/DDBJ whole genome shotgun (WGS) entry which is preliminary data.</text>
</comment>
<sequence>MSAENQGSYGSFAHHHSADLPGTGGGFDTRPGPAPEFTAAGCGEPSERAERRDAFMVQRERPEPELRPDPALAHASDRMAFNALWDAECRAAGEADREARRAAFMEMRSQADESLAQSQSRSETFNREARE</sequence>